<dbReference type="EMBL" id="JANRMS010000212">
    <property type="protein sequence ID" value="KAJ3544096.1"/>
    <property type="molecule type" value="Genomic_DNA"/>
</dbReference>
<proteinExistence type="predicted"/>
<sequence length="646" mass="72487">MKVVDPSESVLLELVSFAERRKTSATSCIPVHSVEVGPVNAKCVYRGDDIRKGRLQSDYVRQLEEQVRVLSAAVSLPTNRVDFDAFQPPDSNSGTARDDLDYSSLEHEPLPRDSPNRSVSHGQCGREVSGVNKHTRNVEFYGSSSSVVLLSEAQKAGDVEGSLSTSRDEELVSNLHNPAFSPGTATSGDTARPNRTAPPGSATYYQQCRPFLDGFFTGLHCIQPIIDKASFLSKCTTLWKAETAVSQSFIALYYSLLSLGALISIRDDEPVDGIENLEWSRIFFEEARSRVGMGMTTDVETVQCYYFLAKICQNELNHHSAYMYGGQAVRTALAIGINREPQPGQNRDPMLTKTETRTWWALYSLEIEMSSAVGRPDSLGADVYHNRPYPAIKGDPAYCGRSPELMESPSCAMIKAMVDFSRIIKAVILGIYLADSTLEQAIDKSRKIEQDLERWLENLPVEIRPNRNHVQPRPLKATKDPQYAKKQRLVLKIRYHNVRILLFGFFLTRSSTLEREAALGLQDEFSKCVDSAKQTIEIIYDAYQYHDFFSHMDELAYLYKLVEMAIEILEIMDESVVATQAAKMFQETLMRARTVVSGTREEARAMELDKMMSWPTQGVLFDFNEDDFSAGLPFPLGDPPAMYPLT</sequence>
<accession>A0ACC1SQ53</accession>
<keyword evidence="2" id="KW-1185">Reference proteome</keyword>
<evidence type="ECO:0000313" key="1">
    <source>
        <dbReference type="EMBL" id="KAJ3544096.1"/>
    </source>
</evidence>
<gene>
    <name evidence="1" type="ORF">NM208_g3236</name>
</gene>
<protein>
    <submittedName>
        <fullName evidence="1">Uncharacterized protein</fullName>
    </submittedName>
</protein>
<reference evidence="1" key="1">
    <citation type="submission" date="2022-08" db="EMBL/GenBank/DDBJ databases">
        <title>Genome Sequence of Fusarium decemcellulare.</title>
        <authorList>
            <person name="Buettner E."/>
        </authorList>
    </citation>
    <scope>NUCLEOTIDE SEQUENCE</scope>
    <source>
        <strain evidence="1">Babe19</strain>
    </source>
</reference>
<comment type="caution">
    <text evidence="1">The sequence shown here is derived from an EMBL/GenBank/DDBJ whole genome shotgun (WGS) entry which is preliminary data.</text>
</comment>
<name>A0ACC1SQ53_9HYPO</name>
<dbReference type="Proteomes" id="UP001148629">
    <property type="component" value="Unassembled WGS sequence"/>
</dbReference>
<evidence type="ECO:0000313" key="2">
    <source>
        <dbReference type="Proteomes" id="UP001148629"/>
    </source>
</evidence>
<organism evidence="1 2">
    <name type="scientific">Fusarium decemcellulare</name>
    <dbReference type="NCBI Taxonomy" id="57161"/>
    <lineage>
        <taxon>Eukaryota</taxon>
        <taxon>Fungi</taxon>
        <taxon>Dikarya</taxon>
        <taxon>Ascomycota</taxon>
        <taxon>Pezizomycotina</taxon>
        <taxon>Sordariomycetes</taxon>
        <taxon>Hypocreomycetidae</taxon>
        <taxon>Hypocreales</taxon>
        <taxon>Nectriaceae</taxon>
        <taxon>Fusarium</taxon>
        <taxon>Fusarium decemcellulare species complex</taxon>
    </lineage>
</organism>